<reference evidence="2 3" key="1">
    <citation type="submission" date="2022-12" db="EMBL/GenBank/DDBJ databases">
        <title>Genome Sequence of Deinococcus aquaticus Type Strain PB314.</title>
        <authorList>
            <person name="Albert C."/>
            <person name="Hill J."/>
            <person name="Boren L."/>
            <person name="Scholz-Ng S."/>
            <person name="Fatema N."/>
            <person name="Grosso R."/>
            <person name="Soboslay E."/>
            <person name="Tuohy J."/>
        </authorList>
    </citation>
    <scope>NUCLEOTIDE SEQUENCE [LARGE SCALE GENOMIC DNA]</scope>
    <source>
        <strain evidence="2 3">PB-314</strain>
        <plasmid evidence="2 3">pDATS01</plasmid>
    </source>
</reference>
<dbReference type="PANTHER" id="PTHR43245">
    <property type="entry name" value="BIFUNCTIONAL POLYMYXIN RESISTANCE PROTEIN ARNA"/>
    <property type="match status" value="1"/>
</dbReference>
<organism evidence="2 3">
    <name type="scientific">Deinococcus aquaticus</name>
    <dbReference type="NCBI Taxonomy" id="328692"/>
    <lineage>
        <taxon>Bacteria</taxon>
        <taxon>Thermotogati</taxon>
        <taxon>Deinococcota</taxon>
        <taxon>Deinococci</taxon>
        <taxon>Deinococcales</taxon>
        <taxon>Deinococcaceae</taxon>
        <taxon>Deinococcus</taxon>
    </lineage>
</organism>
<dbReference type="Gene3D" id="3.40.50.720">
    <property type="entry name" value="NAD(P)-binding Rossmann-like Domain"/>
    <property type="match status" value="1"/>
</dbReference>
<proteinExistence type="predicted"/>
<keyword evidence="2" id="KW-0614">Plasmid</keyword>
<evidence type="ECO:0000313" key="3">
    <source>
        <dbReference type="Proteomes" id="UP001217044"/>
    </source>
</evidence>
<dbReference type="PANTHER" id="PTHR43245:SF13">
    <property type="entry name" value="UDP-D-APIOSE_UDP-D-XYLOSE SYNTHASE 2"/>
    <property type="match status" value="1"/>
</dbReference>
<dbReference type="Pfam" id="PF01370">
    <property type="entry name" value="Epimerase"/>
    <property type="match status" value="1"/>
</dbReference>
<dbReference type="EMBL" id="CP115166">
    <property type="protein sequence ID" value="WDA60383.1"/>
    <property type="molecule type" value="Genomic_DNA"/>
</dbReference>
<sequence>MTGPVVVLGAGGFLGRHVVAALRGAGQAVRVPSPHAAGRPDLTGLDRAAWDDLLRGSGGVINAAGRTAGSEQELEAANVHLLSAALSAAGRAGVPLVTFASAAEYGRTEDGHAAHETDEARPLAPYGQSKLRGTQALQRAVQEGQVRAAALRLTNPLGEGIGEGTLPGRAARELRQATRLGLESVRFGPLGARRDFVDARDAARAALHLLAQLHAEVPTLPDVINVGSGEARPVRDLVTGLAAQLGYHGELLEDAPGSPRSGDVPYQRADLTRLHASGFRARHSFGDSLRALLQEPMPA</sequence>
<geneLocation type="plasmid" evidence="2 3">
    <name>pDATS01</name>
</geneLocation>
<feature type="domain" description="NAD-dependent epimerase/dehydratase" evidence="1">
    <location>
        <begin position="5"/>
        <end position="227"/>
    </location>
</feature>
<keyword evidence="3" id="KW-1185">Reference proteome</keyword>
<gene>
    <name evidence="2" type="ORF">M8445_15310</name>
</gene>
<name>A0ABY7V7V9_9DEIO</name>
<dbReference type="RefSeq" id="WP_273991162.1">
    <property type="nucleotide sequence ID" value="NZ_BAABQT010000008.1"/>
</dbReference>
<dbReference type="InterPro" id="IPR050177">
    <property type="entry name" value="Lipid_A_modif_metabolic_enz"/>
</dbReference>
<dbReference type="Proteomes" id="UP001217044">
    <property type="component" value="Plasmid pDATS01"/>
</dbReference>
<dbReference type="SUPFAM" id="SSF51735">
    <property type="entry name" value="NAD(P)-binding Rossmann-fold domains"/>
    <property type="match status" value="1"/>
</dbReference>
<dbReference type="InterPro" id="IPR036291">
    <property type="entry name" value="NAD(P)-bd_dom_sf"/>
</dbReference>
<dbReference type="InterPro" id="IPR001509">
    <property type="entry name" value="Epimerase_deHydtase"/>
</dbReference>
<evidence type="ECO:0000259" key="1">
    <source>
        <dbReference type="Pfam" id="PF01370"/>
    </source>
</evidence>
<accession>A0ABY7V7V9</accession>
<evidence type="ECO:0000313" key="2">
    <source>
        <dbReference type="EMBL" id="WDA60383.1"/>
    </source>
</evidence>
<protein>
    <submittedName>
        <fullName evidence="2">NAD(P)-dependent oxidoreductase</fullName>
    </submittedName>
</protein>